<feature type="region of interest" description="Disordered" evidence="1">
    <location>
        <begin position="122"/>
        <end position="158"/>
    </location>
</feature>
<feature type="signal peptide" evidence="2">
    <location>
        <begin position="1"/>
        <end position="22"/>
    </location>
</feature>
<dbReference type="RefSeq" id="XP_034108097.1">
    <property type="nucleotide sequence ID" value="XM_034252206.2"/>
</dbReference>
<organism evidence="3 4">
    <name type="scientific">Drosophila albomicans</name>
    <name type="common">Fruit fly</name>
    <dbReference type="NCBI Taxonomy" id="7291"/>
    <lineage>
        <taxon>Eukaryota</taxon>
        <taxon>Metazoa</taxon>
        <taxon>Ecdysozoa</taxon>
        <taxon>Arthropoda</taxon>
        <taxon>Hexapoda</taxon>
        <taxon>Insecta</taxon>
        <taxon>Pterygota</taxon>
        <taxon>Neoptera</taxon>
        <taxon>Endopterygota</taxon>
        <taxon>Diptera</taxon>
        <taxon>Brachycera</taxon>
        <taxon>Muscomorpha</taxon>
        <taxon>Ephydroidea</taxon>
        <taxon>Drosophilidae</taxon>
        <taxon>Drosophila</taxon>
    </lineage>
</organism>
<dbReference type="OrthoDB" id="6629392at2759"/>
<dbReference type="Proteomes" id="UP000515160">
    <property type="component" value="Chromosome 3"/>
</dbReference>
<evidence type="ECO:0000313" key="3">
    <source>
        <dbReference type="Proteomes" id="UP000515160"/>
    </source>
</evidence>
<gene>
    <name evidence="4" type="primary">LOC117570508</name>
</gene>
<proteinExistence type="predicted"/>
<feature type="chain" id="PRO_5027640414" evidence="2">
    <location>
        <begin position="23"/>
        <end position="249"/>
    </location>
</feature>
<evidence type="ECO:0000313" key="4">
    <source>
        <dbReference type="RefSeq" id="XP_034108097.1"/>
    </source>
</evidence>
<name>A0A6P8YPD7_DROAB</name>
<keyword evidence="3" id="KW-1185">Reference proteome</keyword>
<evidence type="ECO:0000256" key="1">
    <source>
        <dbReference type="SAM" id="MobiDB-lite"/>
    </source>
</evidence>
<reference evidence="4" key="1">
    <citation type="submission" date="2025-08" db="UniProtKB">
        <authorList>
            <consortium name="RefSeq"/>
        </authorList>
    </citation>
    <scope>IDENTIFICATION</scope>
    <source>
        <strain evidence="4">15112-1751.03</strain>
        <tissue evidence="4">Whole Adult</tissue>
    </source>
</reference>
<accession>A0A6P8YPD7</accession>
<feature type="compositionally biased region" description="Low complexity" evidence="1">
    <location>
        <begin position="122"/>
        <end position="132"/>
    </location>
</feature>
<keyword evidence="2" id="KW-0732">Signal</keyword>
<dbReference type="AlphaFoldDB" id="A0A6P8YPD7"/>
<sequence>MNFSICMLILATVCLSATLTLAAPQQLSQRNEKQVQVQLPSEGVTIEEVILESNLHIKPKTNLNVRRVRSALEESLNGIYATHKRVKRQFFGNQPFGFNGGINAGTNAGAGGANSGVDVGVGPNGGNANANVQLNPFNQPGPNGYNQEQTASNGAASGQFNNGFGQGSSAAIGQAQGFLSQGGGNTFGAQSASTSTQSQFGNNNAASAGLSQVYRLPNGQTINFASSNNFANNGLNNAGSHGSSVSVSG</sequence>
<evidence type="ECO:0000256" key="2">
    <source>
        <dbReference type="SAM" id="SignalP"/>
    </source>
</evidence>
<protein>
    <submittedName>
        <fullName evidence="4">Circumsporozoite protein</fullName>
    </submittedName>
</protein>
<dbReference type="GeneID" id="117570508"/>
<feature type="compositionally biased region" description="Polar residues" evidence="1">
    <location>
        <begin position="133"/>
        <end position="158"/>
    </location>
</feature>